<dbReference type="KEGG" id="panc:E2636_16730"/>
<proteinExistence type="predicted"/>
<dbReference type="AlphaFoldDB" id="A0A4V1ANG4"/>
<dbReference type="RefSeq" id="WP_134211296.1">
    <property type="nucleotide sequence ID" value="NZ_CP038015.1"/>
</dbReference>
<dbReference type="InterPro" id="IPR036888">
    <property type="entry name" value="DNA_integrity_DisA_N_sf"/>
</dbReference>
<dbReference type="OrthoDB" id="2495106at2"/>
<name>A0A4V1ANG4_9BACL</name>
<dbReference type="SUPFAM" id="SSF143597">
    <property type="entry name" value="YojJ-like"/>
    <property type="match status" value="1"/>
</dbReference>
<accession>A0A4V1ANG4</accession>
<evidence type="ECO:0000256" key="1">
    <source>
        <dbReference type="SAM" id="Coils"/>
    </source>
</evidence>
<feature type="coiled-coil region" evidence="1">
    <location>
        <begin position="220"/>
        <end position="295"/>
    </location>
</feature>
<organism evidence="2 3">
    <name type="scientific">Paenisporosarcina antarctica</name>
    <dbReference type="NCBI Taxonomy" id="417367"/>
    <lineage>
        <taxon>Bacteria</taxon>
        <taxon>Bacillati</taxon>
        <taxon>Bacillota</taxon>
        <taxon>Bacilli</taxon>
        <taxon>Bacillales</taxon>
        <taxon>Caryophanaceae</taxon>
        <taxon>Paenisporosarcina</taxon>
    </lineage>
</organism>
<reference evidence="2 3" key="1">
    <citation type="submission" date="2019-03" db="EMBL/GenBank/DDBJ databases">
        <title>Complete genome sequence of Paenisporosarcina antarctica CGMCC 1.6503T.</title>
        <authorList>
            <person name="Rong J.-C."/>
            <person name="Chi N.-Y."/>
            <person name="Zhang Q.-F."/>
        </authorList>
    </citation>
    <scope>NUCLEOTIDE SEQUENCE [LARGE SCALE GENOMIC DNA]</scope>
    <source>
        <strain evidence="2 3">CGMCC 1.6503</strain>
    </source>
</reference>
<dbReference type="Gene3D" id="3.40.1700.10">
    <property type="entry name" value="DNA integrity scanning protein, DisA, N-terminal domain"/>
    <property type="match status" value="1"/>
</dbReference>
<keyword evidence="3" id="KW-1185">Reference proteome</keyword>
<dbReference type="Proteomes" id="UP000294292">
    <property type="component" value="Chromosome"/>
</dbReference>
<dbReference type="EMBL" id="CP038015">
    <property type="protein sequence ID" value="QBP42685.1"/>
    <property type="molecule type" value="Genomic_DNA"/>
</dbReference>
<evidence type="ECO:0000313" key="2">
    <source>
        <dbReference type="EMBL" id="QBP42685.1"/>
    </source>
</evidence>
<protein>
    <submittedName>
        <fullName evidence="2">Uncharacterized protein</fullName>
    </submittedName>
</protein>
<evidence type="ECO:0000313" key="3">
    <source>
        <dbReference type="Proteomes" id="UP000294292"/>
    </source>
</evidence>
<gene>
    <name evidence="2" type="ORF">E2636_16730</name>
</gene>
<sequence>MENIELKQFYLNSFEEILGVSLNLNKDSSISVLNLPSVITKINPTSITNIISPIESLMRNENIFDESKEKTFYKKILITKYIYNLINSQAEIHILDSFVEKLQTLSNRTYEQQQVQMGFIIFKNPIENIAFELSKLKIDYLPFEIYFSVEEIDNNKQALKLIDSLSLCYVVNASYQIIGIAKKQKSNQSISSIMSNRYQKDEESLLKYYMYKYFINNNPDNNFNGDLEELEEQIKSLDDKLIKLEASIKEEEVRYKYLQENNQDSPDFESAKINLAKLLKQKIQFLSDINDLRNNQTIILEEELTKKKTQKKGLNKFSNGTKPIANKDIQFIQFNSGRLEWFINDNLICVLANGKWRVKNYELISHIILEFILRQYIQHSDISSEKFIDIVDKIIPRSKILFNNIKELSNKNIGALIILLEQSRLQKRTIYKELLNNRHISNNEFKKVILTGKSNPINLFGCDSYLFELLCSVDGAILLDKYFNILSFGEMINNSIETPPVAEAGSRTLAAAKASRFGLSIKVSEDGDISLFEDGSPIIKL</sequence>
<keyword evidence="1" id="KW-0175">Coiled coil</keyword>